<protein>
    <submittedName>
        <fullName evidence="1">Ank repeat PF</fullName>
    </submittedName>
</protein>
<reference evidence="1" key="1">
    <citation type="journal article" date="2013" name="Nature">
        <title>The genomes of four tapeworm species reveal adaptations to parasitism.</title>
        <authorList>
            <person name="Tsai I.J."/>
            <person name="Zarowiecki M."/>
            <person name="Holroyd N."/>
            <person name="Garciarrubio A."/>
            <person name="Sanchez-Flores A."/>
            <person name="Brooks K.L."/>
            <person name="Tracey A."/>
            <person name="Bobes R.J."/>
            <person name="Fragoso G."/>
            <person name="Sciutto E."/>
            <person name="Aslett M."/>
            <person name="Beasley H."/>
            <person name="Bennett H.M."/>
            <person name="Cai J."/>
            <person name="Camicia F."/>
            <person name="Clark R."/>
            <person name="Cucher M."/>
            <person name="De Silva N."/>
            <person name="Day T.A."/>
            <person name="Deplazes P."/>
            <person name="Estrada K."/>
            <person name="Fernandez C."/>
            <person name="Holland P.W."/>
            <person name="Hou J."/>
            <person name="Hu S."/>
            <person name="Huckvale T."/>
            <person name="Hung S.S."/>
            <person name="Kamenetzky L."/>
            <person name="Keane J.A."/>
            <person name="Kiss F."/>
            <person name="Koziol U."/>
            <person name="Lambert O."/>
            <person name="Liu K."/>
            <person name="Luo X."/>
            <person name="Luo Y."/>
            <person name="Macchiaroli N."/>
            <person name="Nichol S."/>
            <person name="Paps J."/>
            <person name="Parkinson J."/>
            <person name="Pouchkina-Stantcheva N."/>
            <person name="Riddiford N."/>
            <person name="Rosenzvit M."/>
            <person name="Salinas G."/>
            <person name="Wasmuth J.D."/>
            <person name="Zamanian M."/>
            <person name="Zheng Y."/>
            <person name="Cai X."/>
            <person name="Soberon X."/>
            <person name="Olson P.D."/>
            <person name="Laclette J.P."/>
            <person name="Brehm K."/>
            <person name="Berriman M."/>
            <person name="Garciarrubio A."/>
            <person name="Bobes R.J."/>
            <person name="Fragoso G."/>
            <person name="Sanchez-Flores A."/>
            <person name="Estrada K."/>
            <person name="Cevallos M.A."/>
            <person name="Morett E."/>
            <person name="Gonzalez V."/>
            <person name="Portillo T."/>
            <person name="Ochoa-Leyva A."/>
            <person name="Jose M.V."/>
            <person name="Sciutto E."/>
            <person name="Landa A."/>
            <person name="Jimenez L."/>
            <person name="Valdes V."/>
            <person name="Carrero J.C."/>
            <person name="Larralde C."/>
            <person name="Morales-Montor J."/>
            <person name="Limon-Lason J."/>
            <person name="Soberon X."/>
            <person name="Laclette J.P."/>
        </authorList>
    </citation>
    <scope>NUCLEOTIDE SEQUENCE [LARGE SCALE GENOMIC DNA]</scope>
</reference>
<accession>A0A0S4MJM5</accession>
<proteinExistence type="predicted"/>
<keyword evidence="2" id="KW-1185">Reference proteome</keyword>
<name>A0A0S4MJM5_ECHMU</name>
<sequence>MRSQSLQRTMGALSGSALNLIPFPRAPRDFYEGEIPGKGAEGLLTWSRGHAAQKNAEVKSPLCQRKIQIIIKKLFEKCVTLQKENVYLLASNEAPHQCILSCRASRPQRPKLGAVKRVPLLLFISSFLCKFSTRSNGYRPNMLARMRTENYDIESKNITNGVIEK</sequence>
<evidence type="ECO:0000313" key="1">
    <source>
        <dbReference type="EMBL" id="CUT98582.1"/>
    </source>
</evidence>
<dbReference type="AlphaFoldDB" id="A0A0S4MJM5"/>
<evidence type="ECO:0000313" key="2">
    <source>
        <dbReference type="Proteomes" id="UP000017246"/>
    </source>
</evidence>
<organism evidence="1 2">
    <name type="scientific">Echinococcus multilocularis</name>
    <name type="common">Fox tapeworm</name>
    <dbReference type="NCBI Taxonomy" id="6211"/>
    <lineage>
        <taxon>Eukaryota</taxon>
        <taxon>Metazoa</taxon>
        <taxon>Spiralia</taxon>
        <taxon>Lophotrochozoa</taxon>
        <taxon>Platyhelminthes</taxon>
        <taxon>Cestoda</taxon>
        <taxon>Eucestoda</taxon>
        <taxon>Cyclophyllidea</taxon>
        <taxon>Taeniidae</taxon>
        <taxon>Echinococcus</taxon>
    </lineage>
</organism>
<reference evidence="1" key="2">
    <citation type="submission" date="2015-11" db="EMBL/GenBank/DDBJ databases">
        <authorList>
            <person name="Zhang Y."/>
            <person name="Guo Z."/>
        </authorList>
    </citation>
    <scope>NUCLEOTIDE SEQUENCE</scope>
</reference>
<dbReference type="Proteomes" id="UP000017246">
    <property type="component" value="Unassembled WGS sequence"/>
</dbReference>
<dbReference type="EMBL" id="LN902841">
    <property type="protein sequence ID" value="CUT98582.1"/>
    <property type="molecule type" value="Genomic_DNA"/>
</dbReference>